<evidence type="ECO:0000256" key="9">
    <source>
        <dbReference type="PROSITE-ProRule" id="PRU00175"/>
    </source>
</evidence>
<dbReference type="PROSITE" id="PS50089">
    <property type="entry name" value="ZF_RING_2"/>
    <property type="match status" value="1"/>
</dbReference>
<keyword evidence="14" id="KW-1185">Reference proteome</keyword>
<feature type="compositionally biased region" description="Polar residues" evidence="11">
    <location>
        <begin position="1977"/>
        <end position="1988"/>
    </location>
</feature>
<dbReference type="GO" id="GO:0030674">
    <property type="term" value="F:protein-macromolecule adaptor activity"/>
    <property type="evidence" value="ECO:0007669"/>
    <property type="project" value="TreeGrafter"/>
</dbReference>
<dbReference type="CDD" id="cd16688">
    <property type="entry name" value="RING-H2_Vps11"/>
    <property type="match status" value="1"/>
</dbReference>
<feature type="compositionally biased region" description="Polar residues" evidence="11">
    <location>
        <begin position="170"/>
        <end position="180"/>
    </location>
</feature>
<dbReference type="GO" id="GO:0048284">
    <property type="term" value="P:organelle fusion"/>
    <property type="evidence" value="ECO:0007669"/>
    <property type="project" value="TreeGrafter"/>
</dbReference>
<dbReference type="InterPro" id="IPR013083">
    <property type="entry name" value="Znf_RING/FYVE/PHD"/>
</dbReference>
<dbReference type="GO" id="GO:0030897">
    <property type="term" value="C:HOPS complex"/>
    <property type="evidence" value="ECO:0007669"/>
    <property type="project" value="TreeGrafter"/>
</dbReference>
<feature type="region of interest" description="Disordered" evidence="11">
    <location>
        <begin position="270"/>
        <end position="505"/>
    </location>
</feature>
<evidence type="ECO:0000256" key="4">
    <source>
        <dbReference type="ARBA" id="ARBA00022771"/>
    </source>
</evidence>
<dbReference type="HOGENOM" id="CLU_228881_0_0_1"/>
<feature type="region of interest" description="Disordered" evidence="11">
    <location>
        <begin position="70"/>
        <end position="234"/>
    </location>
</feature>
<evidence type="ECO:0000256" key="1">
    <source>
        <dbReference type="ARBA" id="ARBA00007070"/>
    </source>
</evidence>
<gene>
    <name evidence="13" type="ORF">PVAR5_7742</name>
</gene>
<feature type="region of interest" description="Disordered" evidence="11">
    <location>
        <begin position="517"/>
        <end position="550"/>
    </location>
</feature>
<evidence type="ECO:0000256" key="2">
    <source>
        <dbReference type="ARBA" id="ARBA00022448"/>
    </source>
</evidence>
<keyword evidence="4 9" id="KW-0863">Zinc-finger</keyword>
<feature type="compositionally biased region" description="Basic residues" evidence="11">
    <location>
        <begin position="2318"/>
        <end position="2327"/>
    </location>
</feature>
<dbReference type="Gene3D" id="3.30.40.10">
    <property type="entry name" value="Zinc/RING finger domain, C3HC4 (zinc finger)"/>
    <property type="match status" value="1"/>
</dbReference>
<dbReference type="OrthoDB" id="26184at2759"/>
<comment type="caution">
    <text evidence="13">The sequence shown here is derived from an EMBL/GenBank/DDBJ whole genome shotgun (WGS) entry which is preliminary data.</text>
</comment>
<dbReference type="Gene3D" id="1.25.40.10">
    <property type="entry name" value="Tetratricopeptide repeat domain"/>
    <property type="match status" value="1"/>
</dbReference>
<evidence type="ECO:0000256" key="8">
    <source>
        <dbReference type="ARBA" id="ARBA00029433"/>
    </source>
</evidence>
<dbReference type="InterPro" id="IPR057308">
    <property type="entry name" value="CHCR_PEP5_VPS11"/>
</dbReference>
<dbReference type="InterPro" id="IPR001841">
    <property type="entry name" value="Znf_RING"/>
</dbReference>
<dbReference type="PANTHER" id="PTHR23323">
    <property type="entry name" value="VACUOLAR PROTEIN SORTING-ASSOCIATED PROTEIN"/>
    <property type="match status" value="1"/>
</dbReference>
<feature type="region of interest" description="Disordered" evidence="11">
    <location>
        <begin position="1914"/>
        <end position="1988"/>
    </location>
</feature>
<feature type="compositionally biased region" description="Basic and acidic residues" evidence="11">
    <location>
        <begin position="2284"/>
        <end position="2293"/>
    </location>
</feature>
<feature type="compositionally biased region" description="Basic and acidic residues" evidence="11">
    <location>
        <begin position="311"/>
        <end position="326"/>
    </location>
</feature>
<feature type="compositionally biased region" description="Polar residues" evidence="11">
    <location>
        <begin position="1820"/>
        <end position="1834"/>
    </location>
</feature>
<accession>V5GAG9</accession>
<feature type="region of interest" description="Disordered" evidence="11">
    <location>
        <begin position="1378"/>
        <end position="1398"/>
    </location>
</feature>
<dbReference type="GO" id="GO:0007032">
    <property type="term" value="P:endosome organization"/>
    <property type="evidence" value="ECO:0007669"/>
    <property type="project" value="TreeGrafter"/>
</dbReference>
<dbReference type="Proteomes" id="UP000018001">
    <property type="component" value="Unassembled WGS sequence"/>
</dbReference>
<feature type="region of interest" description="Disordered" evidence="11">
    <location>
        <begin position="2009"/>
        <end position="2167"/>
    </location>
</feature>
<dbReference type="InterPro" id="IPR024763">
    <property type="entry name" value="VPS11_C"/>
</dbReference>
<dbReference type="PROSITE" id="PS50236">
    <property type="entry name" value="CHCR"/>
    <property type="match status" value="1"/>
</dbReference>
<feature type="compositionally biased region" description="Acidic residues" evidence="11">
    <location>
        <begin position="21"/>
        <end position="33"/>
    </location>
</feature>
<dbReference type="GO" id="GO:0008270">
    <property type="term" value="F:zinc ion binding"/>
    <property type="evidence" value="ECO:0007669"/>
    <property type="project" value="UniProtKB-KW"/>
</dbReference>
<dbReference type="Pfam" id="PF23341">
    <property type="entry name" value="PEP5_VPS11_N"/>
    <property type="match status" value="1"/>
</dbReference>
<dbReference type="GO" id="GO:0005768">
    <property type="term" value="C:endosome"/>
    <property type="evidence" value="ECO:0007669"/>
    <property type="project" value="UniProtKB-ARBA"/>
</dbReference>
<feature type="compositionally biased region" description="Basic and acidic residues" evidence="11">
    <location>
        <begin position="654"/>
        <end position="668"/>
    </location>
</feature>
<reference evidence="14" key="1">
    <citation type="journal article" date="2014" name="Genome Announc.">
        <title>Draft genome sequence of the formaldehyde-resistant fungus Byssochlamys spectabilis No. 5 (anamorph Paecilomyces variotii No. 5) (NBRC109023).</title>
        <authorList>
            <person name="Oka T."/>
            <person name="Ekino K."/>
            <person name="Fukuda K."/>
            <person name="Nomura Y."/>
        </authorList>
    </citation>
    <scope>NUCLEOTIDE SEQUENCE [LARGE SCALE GENOMIC DNA]</scope>
    <source>
        <strain evidence="14">No. 5 / NBRC 109023</strain>
    </source>
</reference>
<dbReference type="GO" id="GO:0006904">
    <property type="term" value="P:vesicle docking involved in exocytosis"/>
    <property type="evidence" value="ECO:0007669"/>
    <property type="project" value="TreeGrafter"/>
</dbReference>
<keyword evidence="5" id="KW-0862">Zinc</keyword>
<keyword evidence="3" id="KW-0479">Metal-binding</keyword>
<feature type="region of interest" description="Disordered" evidence="11">
    <location>
        <begin position="1734"/>
        <end position="1755"/>
    </location>
</feature>
<dbReference type="SUPFAM" id="SSF57850">
    <property type="entry name" value="RING/U-box"/>
    <property type="match status" value="1"/>
</dbReference>
<feature type="compositionally biased region" description="Basic and acidic residues" evidence="11">
    <location>
        <begin position="334"/>
        <end position="351"/>
    </location>
</feature>
<feature type="compositionally biased region" description="Basic and acidic residues" evidence="11">
    <location>
        <begin position="1921"/>
        <end position="1930"/>
    </location>
</feature>
<name>V5GAG9_BYSSN</name>
<comment type="similarity">
    <text evidence="1">Belongs to the VPS11 family.</text>
</comment>
<keyword evidence="7" id="KW-0472">Membrane</keyword>
<keyword evidence="2" id="KW-0813">Transport</keyword>
<feature type="region of interest" description="Disordered" evidence="11">
    <location>
        <begin position="1768"/>
        <end position="1796"/>
    </location>
</feature>
<dbReference type="eggNOG" id="KOG2114">
    <property type="taxonomic scope" value="Eukaryota"/>
</dbReference>
<dbReference type="InParanoid" id="V5GAG9"/>
<dbReference type="SMART" id="SM00184">
    <property type="entry name" value="RING"/>
    <property type="match status" value="1"/>
</dbReference>
<proteinExistence type="inferred from homology"/>
<feature type="repeat" description="CHCR" evidence="10">
    <location>
        <begin position="1184"/>
        <end position="1332"/>
    </location>
</feature>
<evidence type="ECO:0000256" key="11">
    <source>
        <dbReference type="SAM" id="MobiDB-lite"/>
    </source>
</evidence>
<feature type="compositionally biased region" description="Basic and acidic residues" evidence="11">
    <location>
        <begin position="2344"/>
        <end position="2355"/>
    </location>
</feature>
<dbReference type="Pfam" id="PF12451">
    <property type="entry name" value="VPS11_C"/>
    <property type="match status" value="1"/>
</dbReference>
<dbReference type="GO" id="GO:0006886">
    <property type="term" value="P:intracellular protein transport"/>
    <property type="evidence" value="ECO:0007669"/>
    <property type="project" value="UniProtKB-UniRule"/>
</dbReference>
<feature type="region of interest" description="Disordered" evidence="11">
    <location>
        <begin position="1820"/>
        <end position="1839"/>
    </location>
</feature>
<dbReference type="PANTHER" id="PTHR23323:SF24">
    <property type="entry name" value="VACUOLAR PROTEIN SORTING-ASSOCIATED PROTEIN 11 HOMOLOG"/>
    <property type="match status" value="1"/>
</dbReference>
<dbReference type="InterPro" id="IPR011990">
    <property type="entry name" value="TPR-like_helical_dom_sf"/>
</dbReference>
<feature type="compositionally biased region" description="Polar residues" evidence="11">
    <location>
        <begin position="598"/>
        <end position="621"/>
    </location>
</feature>
<keyword evidence="6" id="KW-0653">Protein transport</keyword>
<feature type="compositionally biased region" description="Basic and acidic residues" evidence="11">
    <location>
        <begin position="1384"/>
        <end position="1397"/>
    </location>
</feature>
<evidence type="ECO:0000259" key="12">
    <source>
        <dbReference type="PROSITE" id="PS50089"/>
    </source>
</evidence>
<feature type="domain" description="RING-type" evidence="12">
    <location>
        <begin position="1646"/>
        <end position="1683"/>
    </location>
</feature>
<feature type="region of interest" description="Disordered" evidence="11">
    <location>
        <begin position="598"/>
        <end position="682"/>
    </location>
</feature>
<dbReference type="InterPro" id="IPR000547">
    <property type="entry name" value="Clathrin_H-chain/VPS_repeat"/>
</dbReference>
<dbReference type="SUPFAM" id="SSF50978">
    <property type="entry name" value="WD40 repeat-like"/>
    <property type="match status" value="1"/>
</dbReference>
<sequence>MPFRRSISPLSLETVPPLQPEADDLLGSDDELDESARAAKRRRIEQLGESYLKGQPLFILSASLRGPFDDGWKNPWTKKRTRVQSSKETCRKRTHLLEETAIPETDPKRQKLPNVPDSKDDRARRHGSAAYSSPAVPEMNTDRFTRSESGVHRRRAGQTSEARRRPKPTPNSVSRSSGPQSRERSAGIEATSFLEEPGSKSWLKRDRRIMEISDIRTPNSPTIGKARKRDTSDVIPRKKLSKTSILETNRRRSPVTYMCSGALLSNEPRSASKLGLNESSPPLSFRSVRHHSTPASGGAHDLSTTILQEGTQERIPDTFKRPRLSEYRPYSPSHLDRIESQEDATRKDRSDKHGKRQSLHVLPPSSHLPEFEYRRAKNNKDIKDSSPRLASPAETGINGSGEPAAHASSKRKLSSSTQSSILSDRLKGSSEPPHSTLRARSPGPVPISAMTTSTSRNAEITSTEAIQSAQVVPGVAGSRDHLMSLRSTDIPERDTVEDDRDNDHQLSTQAALLLAQKSFQDDLATPEREVEAEPGTNPSSPQLHDEGNSRVSVGITPFHQLTTPNKQSGGGPVTARREEYHAISTQCMIDAVTPFTFSSSKKSYAQPSTSKRARTSAQTKRASFAISPPGSPSRASPLLTSGAQPGPPPEESQAESHLETKVPVERPRCIAPRNSQSETQLTALPFTLSGSTPTTAQQDGQGPAMDVGTFDLSQAIEDAGSWLQQSWDVNRDLQQFSSKSAASSSSQAHRNAVGINARAAGWKLRACQHHLRASPSSSPDGHDSNRQMALTSWKTFNFFEVSQVKLPEESSSVFDNDVSSICTGSANLFLGTTDGIVHIVSSAFKPVRSFKAHDAGSITHMKQVEGTSLLVTIAEDLLNEPVLKVWALDKLEKKTGAPRCLSSLSVQNQRRQFPVSAFTALDDLSQLAVGFANGAVTVIRGDLINDRGARQRIVFESEEPITGLQVQVGGITNLYIATTSRILTLVIAGRGQGQPARVLEDAGCGLGCMTLDKETGDILIAREDAIYTYDARGRGPSYAFESPKTSIDTFSDYVVLVCPPKTAKSDPLRRLGQMDDFLNTSTFTLLDTDLKFIAHTESLASRPKSIFMEWGDLFLLTTDGKVYRYHEKSLQQKLEILYQRNLYILGINLAQKAGVDVYQQNVIFRKYGDYLYQKGDYDTAMQQYLRAIDNTEPSQVIRKFLDTQRIHNLIEYLEELHEHDRATADHTTLLLNCYAKLKDTSKLDSFIKAPGELKFDLETAIAMCRQGGYFEQAAYLATKHGENEMVVDILIEDSKKYAEAVEFIWRLEPEEAYPNLIKYARVLLSHCPQETTQLFIDYYTGQYRPKKEIEAPAKPEEQTGSAVSNLAALIPLPYMNVGGGHKSRPSEPEVATEDKTAETPVEYDIPKPRTAFSSFVDHPQEFIRFLEALIQREGLKEEDKIDLYTTLFEMYLDTANRKKDSTDKQEWQDKAKKLIEGKDIPISTSNVLLLSDLANFRDGTTLVREQEGLRADIFRSYTAAKDTQGVIRALRKYGPQEPQLYIDALAYFASSPKILDEAGDELDAVLRKIDEDGLMAPLQVIQSLSNNAVVTMGMVKRYLSSNIERERKEITTNRRLISSYSAETESRKKEIEELGTKPIVFQSRRCMYCRDPLDLPTVHFLCKHSFHQRCLDKPDESAECPVCAPQNATIKEIRKRQVDWADQHDLFAGELQRSRDRFGLISEFFGRGVMRPQKRTSRMNMAPARVIQDSDDEDDALSDVATSIDPLQEQEPEQGQHQEEEYANPQTEHAEEPYEKEMRTAEPVVTGSQLGVNFDDFLQSQPQTAGEHGPSSSQLRREERWIPAESANESVGAMMSEIGHAQRLLVDDVAALDYPQLPSTDQSADPLLCTYQSPSAGASGLKRPQPMVDAVDQEMGTCSEQRTKRSRVSEDENGEDEIVDLPQNGNEHELQELLQHSAAMDEQSQSVPNADDPVDKASTNDNEASVTNSYNYFDSSLKLREYTEVSTIPIASPGEERDELVETVRRTPGRSKSMQVFVDSPHDTEPFSSLISPHVKRAKSDMPVRRVSPKPSMDTPDELSLPVTVEMPVTQKKKRGRKKKQPMEDDIDGEPDELNADATHGIHEEPKKRGRGRPRKVQVEDAQSPKPHLDELHVPQDVNADAPHPSELVSILNGRTEAIALNPVEADAGLPQEQYVPRPSRSRAQPIENYESPDSISELPKETKKRKIKRGKTTSIIMKKSYESDVEDDVIWIDEKATNGPSKAKEATPAAHNSETPVDDFVEGVDHDTKDIKPVNMTEDPTKQELINQAETGELPAPKKRGRKRKKTMEPVIADPPVEEQIPEDMKPNEQHTALEDITNNAVPLTTTEKEQSTTNDNNIQETRNLTPEPPISTPKKQAAEPQKENTTAACTPQNTSKGPDKHSPITSTSKIPYRVGLSRRARIAPLLKVVRK</sequence>
<dbReference type="FunFam" id="3.30.40.10:FF:000639">
    <property type="entry name" value="E3 ubiquitin-protein ligase PEP5"/>
    <property type="match status" value="1"/>
</dbReference>
<evidence type="ECO:0000313" key="14">
    <source>
        <dbReference type="Proteomes" id="UP000018001"/>
    </source>
</evidence>
<evidence type="ECO:0000313" key="13">
    <source>
        <dbReference type="EMBL" id="GAD99036.1"/>
    </source>
</evidence>
<feature type="region of interest" description="Disordered" evidence="11">
    <location>
        <begin position="1"/>
        <end position="37"/>
    </location>
</feature>
<evidence type="ECO:0000256" key="5">
    <source>
        <dbReference type="ARBA" id="ARBA00022833"/>
    </source>
</evidence>
<feature type="compositionally biased region" description="Basic residues" evidence="11">
    <location>
        <begin position="2091"/>
        <end position="2100"/>
    </location>
</feature>
<feature type="compositionally biased region" description="Basic and acidic residues" evidence="11">
    <location>
        <begin position="140"/>
        <end position="151"/>
    </location>
</feature>
<dbReference type="InterPro" id="IPR036322">
    <property type="entry name" value="WD40_repeat_dom_sf"/>
</dbReference>
<evidence type="ECO:0000256" key="6">
    <source>
        <dbReference type="ARBA" id="ARBA00022927"/>
    </source>
</evidence>
<feature type="region of interest" description="Disordered" evidence="11">
    <location>
        <begin position="2259"/>
        <end position="2434"/>
    </location>
</feature>
<dbReference type="InterPro" id="IPR016024">
    <property type="entry name" value="ARM-type_fold"/>
</dbReference>
<feature type="compositionally biased region" description="Acidic residues" evidence="11">
    <location>
        <begin position="2104"/>
        <end position="2115"/>
    </location>
</feature>
<dbReference type="GO" id="GO:0007033">
    <property type="term" value="P:vacuole organization"/>
    <property type="evidence" value="ECO:0007669"/>
    <property type="project" value="TreeGrafter"/>
</dbReference>
<dbReference type="EMBL" id="BAUL01000274">
    <property type="protein sequence ID" value="GAD99036.1"/>
    <property type="molecule type" value="Genomic_DNA"/>
</dbReference>
<evidence type="ECO:0000256" key="10">
    <source>
        <dbReference type="PROSITE-ProRule" id="PRU01006"/>
    </source>
</evidence>
<protein>
    <recommendedName>
        <fullName evidence="12">RING-type domain-containing protein</fullName>
    </recommendedName>
</protein>
<feature type="compositionally biased region" description="Polar residues" evidence="11">
    <location>
        <begin position="673"/>
        <end position="682"/>
    </location>
</feature>
<feature type="compositionally biased region" description="Low complexity" evidence="11">
    <location>
        <begin position="414"/>
        <end position="423"/>
    </location>
</feature>
<feature type="compositionally biased region" description="Polar residues" evidence="11">
    <location>
        <begin position="2358"/>
        <end position="2386"/>
    </location>
</feature>
<evidence type="ECO:0000256" key="7">
    <source>
        <dbReference type="ARBA" id="ARBA00023136"/>
    </source>
</evidence>
<dbReference type="Pfam" id="PF23356">
    <property type="entry name" value="TPR_PEP5_VPS11"/>
    <property type="match status" value="2"/>
</dbReference>
<feature type="compositionally biased region" description="Polar residues" evidence="11">
    <location>
        <begin position="449"/>
        <end position="470"/>
    </location>
</feature>
<feature type="compositionally biased region" description="Basic and acidic residues" evidence="11">
    <location>
        <begin position="88"/>
        <end position="98"/>
    </location>
</feature>
<dbReference type="SUPFAM" id="SSF48371">
    <property type="entry name" value="ARM repeat"/>
    <property type="match status" value="1"/>
</dbReference>
<feature type="region of interest" description="Disordered" evidence="11">
    <location>
        <begin position="2184"/>
        <end position="2231"/>
    </location>
</feature>
<feature type="compositionally biased region" description="Basic and acidic residues" evidence="11">
    <location>
        <begin position="369"/>
        <end position="386"/>
    </location>
</feature>
<organism evidence="13 14">
    <name type="scientific">Byssochlamys spectabilis (strain No. 5 / NBRC 109023)</name>
    <name type="common">Paecilomyces variotii</name>
    <dbReference type="NCBI Taxonomy" id="1356009"/>
    <lineage>
        <taxon>Eukaryota</taxon>
        <taxon>Fungi</taxon>
        <taxon>Dikarya</taxon>
        <taxon>Ascomycota</taxon>
        <taxon>Pezizomycotina</taxon>
        <taxon>Eurotiomycetes</taxon>
        <taxon>Eurotiomycetidae</taxon>
        <taxon>Eurotiales</taxon>
        <taxon>Thermoascaceae</taxon>
        <taxon>Paecilomyces</taxon>
    </lineage>
</organism>
<feature type="compositionally biased region" description="Polar residues" evidence="11">
    <location>
        <begin position="2405"/>
        <end position="2418"/>
    </location>
</feature>
<evidence type="ECO:0000256" key="3">
    <source>
        <dbReference type="ARBA" id="ARBA00022723"/>
    </source>
</evidence>
<comment type="subcellular location">
    <subcellularLocation>
        <location evidence="8">Endomembrane system</location>
        <topology evidence="8">Peripheral membrane protein</topology>
        <orientation evidence="8">Cytoplasmic side</orientation>
    </subcellularLocation>
</comment>
<feature type="compositionally biased region" description="Basic and acidic residues" evidence="11">
    <location>
        <begin position="478"/>
        <end position="494"/>
    </location>
</feature>
<dbReference type="InterPro" id="IPR057307">
    <property type="entry name" value="PEP5_VPS11_N"/>
</dbReference>
<dbReference type="FunFam" id="1.25.40.10:FF:000440">
    <property type="entry name" value="E3 ubiquitin-protein ligase PEP5"/>
    <property type="match status" value="1"/>
</dbReference>